<dbReference type="AlphaFoldDB" id="A0A7W6CKK9"/>
<evidence type="ECO:0000313" key="3">
    <source>
        <dbReference type="EMBL" id="MBB3957180.1"/>
    </source>
</evidence>
<protein>
    <submittedName>
        <fullName evidence="3">Nucleotide-binding universal stress UspA family protein</fullName>
    </submittedName>
</protein>
<reference evidence="3 4" key="1">
    <citation type="submission" date="2020-08" db="EMBL/GenBank/DDBJ databases">
        <title>Genomic Encyclopedia of Type Strains, Phase IV (KMG-IV): sequencing the most valuable type-strain genomes for metagenomic binning, comparative biology and taxonomic classification.</title>
        <authorList>
            <person name="Goeker M."/>
        </authorList>
    </citation>
    <scope>NUCLEOTIDE SEQUENCE [LARGE SCALE GENOMIC DNA]</scope>
    <source>
        <strain evidence="3 4">DSM 27057</strain>
    </source>
</reference>
<evidence type="ECO:0000259" key="2">
    <source>
        <dbReference type="Pfam" id="PF00582"/>
    </source>
</evidence>
<name>A0A7W6CKK9_9SPHN</name>
<dbReference type="Pfam" id="PF00582">
    <property type="entry name" value="Usp"/>
    <property type="match status" value="1"/>
</dbReference>
<dbReference type="CDD" id="cd00293">
    <property type="entry name" value="USP-like"/>
    <property type="match status" value="1"/>
</dbReference>
<dbReference type="Proteomes" id="UP000548867">
    <property type="component" value="Unassembled WGS sequence"/>
</dbReference>
<proteinExistence type="inferred from homology"/>
<evidence type="ECO:0000256" key="1">
    <source>
        <dbReference type="ARBA" id="ARBA00008791"/>
    </source>
</evidence>
<dbReference type="PRINTS" id="PR01438">
    <property type="entry name" value="UNVRSLSTRESS"/>
</dbReference>
<dbReference type="Gene3D" id="3.40.50.12370">
    <property type="match status" value="2"/>
</dbReference>
<dbReference type="InterPro" id="IPR006015">
    <property type="entry name" value="Universal_stress_UspA"/>
</dbReference>
<dbReference type="SUPFAM" id="SSF52402">
    <property type="entry name" value="Adenine nucleotide alpha hydrolases-like"/>
    <property type="match status" value="2"/>
</dbReference>
<dbReference type="RefSeq" id="WP_183628247.1">
    <property type="nucleotide sequence ID" value="NZ_JACIDX010000020.1"/>
</dbReference>
<organism evidence="3 4">
    <name type="scientific">Novosphingobium sediminicola</name>
    <dbReference type="NCBI Taxonomy" id="563162"/>
    <lineage>
        <taxon>Bacteria</taxon>
        <taxon>Pseudomonadati</taxon>
        <taxon>Pseudomonadota</taxon>
        <taxon>Alphaproteobacteria</taxon>
        <taxon>Sphingomonadales</taxon>
        <taxon>Sphingomonadaceae</taxon>
        <taxon>Novosphingobium</taxon>
    </lineage>
</organism>
<dbReference type="EMBL" id="JACIDX010000020">
    <property type="protein sequence ID" value="MBB3957180.1"/>
    <property type="molecule type" value="Genomic_DNA"/>
</dbReference>
<dbReference type="PANTHER" id="PTHR46268:SF6">
    <property type="entry name" value="UNIVERSAL STRESS PROTEIN UP12"/>
    <property type="match status" value="1"/>
</dbReference>
<gene>
    <name evidence="3" type="ORF">GGR38_004154</name>
</gene>
<comment type="similarity">
    <text evidence="1">Belongs to the universal stress protein A family.</text>
</comment>
<dbReference type="InterPro" id="IPR006016">
    <property type="entry name" value="UspA"/>
</dbReference>
<keyword evidence="4" id="KW-1185">Reference proteome</keyword>
<comment type="caution">
    <text evidence="3">The sequence shown here is derived from an EMBL/GenBank/DDBJ whole genome shotgun (WGS) entry which is preliminary data.</text>
</comment>
<sequence length="336" mass="36047">MALPSNPHNFILKASAESPVIAFVDGSRHSRDVVLAAADFARSSVRPLILFHAMPEASDLSAIPDPLAWSLRRQEARRELARWRDMLPQLPQAVSVELSEGDWLSALGHRACEAGALTVIGSPHADEYRETAGQVARLIADSQLGSVLLVPSGYTPREVMMRRIAVPVDGSNYAEAALAEAVRLARKSQAELLLVHVVPDGALTEFGPLATGDIELRKRLDQRNEQAACGFMESTRRHLIDQGLAASILCAKGDTRSTLLRVLGELAPDLVVISAKGQGGRHCSDLSIGGTASYLLDHLDCPVMLVRPPRPIAGRANVHSQLGAHGPRSPLAPHTA</sequence>
<feature type="domain" description="UspA" evidence="2">
    <location>
        <begin position="160"/>
        <end position="307"/>
    </location>
</feature>
<evidence type="ECO:0000313" key="4">
    <source>
        <dbReference type="Proteomes" id="UP000548867"/>
    </source>
</evidence>
<dbReference type="PANTHER" id="PTHR46268">
    <property type="entry name" value="STRESS RESPONSE PROTEIN NHAX"/>
    <property type="match status" value="1"/>
</dbReference>
<accession>A0A7W6CKK9</accession>